<comment type="caution">
    <text evidence="2">The sequence shown here is derived from an EMBL/GenBank/DDBJ whole genome shotgun (WGS) entry which is preliminary data.</text>
</comment>
<gene>
    <name evidence="2" type="ORF">OSB04_007528</name>
</gene>
<dbReference type="Proteomes" id="UP001172457">
    <property type="component" value="Chromosome 2"/>
</dbReference>
<proteinExistence type="predicted"/>
<organism evidence="2 3">
    <name type="scientific">Centaurea solstitialis</name>
    <name type="common">yellow star-thistle</name>
    <dbReference type="NCBI Taxonomy" id="347529"/>
    <lineage>
        <taxon>Eukaryota</taxon>
        <taxon>Viridiplantae</taxon>
        <taxon>Streptophyta</taxon>
        <taxon>Embryophyta</taxon>
        <taxon>Tracheophyta</taxon>
        <taxon>Spermatophyta</taxon>
        <taxon>Magnoliopsida</taxon>
        <taxon>eudicotyledons</taxon>
        <taxon>Gunneridae</taxon>
        <taxon>Pentapetalae</taxon>
        <taxon>asterids</taxon>
        <taxon>campanulids</taxon>
        <taxon>Asterales</taxon>
        <taxon>Asteraceae</taxon>
        <taxon>Carduoideae</taxon>
        <taxon>Cardueae</taxon>
        <taxon>Centaureinae</taxon>
        <taxon>Centaurea</taxon>
    </lineage>
</organism>
<feature type="compositionally biased region" description="Polar residues" evidence="1">
    <location>
        <begin position="138"/>
        <end position="157"/>
    </location>
</feature>
<dbReference type="AlphaFoldDB" id="A0AA38TSL7"/>
<protein>
    <submittedName>
        <fullName evidence="2">Uncharacterized protein</fullName>
    </submittedName>
</protein>
<feature type="compositionally biased region" description="Basic and acidic residues" evidence="1">
    <location>
        <begin position="127"/>
        <end position="137"/>
    </location>
</feature>
<dbReference type="InterPro" id="IPR031421">
    <property type="entry name" value="DUF4666"/>
</dbReference>
<evidence type="ECO:0000313" key="2">
    <source>
        <dbReference type="EMBL" id="KAJ9562368.1"/>
    </source>
</evidence>
<reference evidence="2" key="1">
    <citation type="submission" date="2023-03" db="EMBL/GenBank/DDBJ databases">
        <title>Chromosome-scale reference genome and RAD-based genetic map of yellow starthistle (Centaurea solstitialis) reveal putative structural variation and QTLs associated with invader traits.</title>
        <authorList>
            <person name="Reatini B."/>
            <person name="Cang F.A."/>
            <person name="Jiang Q."/>
            <person name="Mckibben M.T.W."/>
            <person name="Barker M.S."/>
            <person name="Rieseberg L.H."/>
            <person name="Dlugosch K.M."/>
        </authorList>
    </citation>
    <scope>NUCLEOTIDE SEQUENCE</scope>
    <source>
        <strain evidence="2">CAN-66</strain>
        <tissue evidence="2">Leaf</tissue>
    </source>
</reference>
<sequence length="192" mass="21700">MEQMEVYCRRKLMVDFPAMDLRWTCRRWISGEVTVGLPTMGKETLGISPLNGNWMAKLGVVILLGEVSNSGYHDLMPCWHDDILLHQHATLQRSAYSFRRQGSSGRIWDNRLTIGDLKSGDLNADTDQDKSTHDSVQFKKTSRSSAPRGSKNTMKTNNIVSTLSSTSTHQKTNWSRLSSIFTRCISFPSSVR</sequence>
<dbReference type="EMBL" id="JARYMX010000002">
    <property type="protein sequence ID" value="KAJ9562368.1"/>
    <property type="molecule type" value="Genomic_DNA"/>
</dbReference>
<dbReference type="PANTHER" id="PTHR33730">
    <property type="entry name" value="OS05G0542732 PROTEIN-RELATED"/>
    <property type="match status" value="1"/>
</dbReference>
<evidence type="ECO:0000256" key="1">
    <source>
        <dbReference type="SAM" id="MobiDB-lite"/>
    </source>
</evidence>
<keyword evidence="3" id="KW-1185">Reference proteome</keyword>
<accession>A0AA38TSL7</accession>
<feature type="region of interest" description="Disordered" evidence="1">
    <location>
        <begin position="119"/>
        <end position="157"/>
    </location>
</feature>
<dbReference type="Pfam" id="PF15697">
    <property type="entry name" value="DUF4666"/>
    <property type="match status" value="1"/>
</dbReference>
<name>A0AA38TSL7_9ASTR</name>
<evidence type="ECO:0000313" key="3">
    <source>
        <dbReference type="Proteomes" id="UP001172457"/>
    </source>
</evidence>